<reference evidence="1" key="1">
    <citation type="submission" date="2021-11" db="EMBL/GenBank/DDBJ databases">
        <authorList>
            <consortium name="Genoscope - CEA"/>
            <person name="William W."/>
        </authorList>
    </citation>
    <scope>NUCLEOTIDE SEQUENCE</scope>
</reference>
<evidence type="ECO:0008006" key="3">
    <source>
        <dbReference type="Google" id="ProtNLM"/>
    </source>
</evidence>
<dbReference type="Gene3D" id="1.25.40.10">
    <property type="entry name" value="Tetratricopeptide repeat domain"/>
    <property type="match status" value="1"/>
</dbReference>
<keyword evidence="2" id="KW-1185">Reference proteome</keyword>
<gene>
    <name evidence="1" type="ORF">PECAL_5P18490</name>
</gene>
<evidence type="ECO:0000313" key="1">
    <source>
        <dbReference type="EMBL" id="CAH0377290.1"/>
    </source>
</evidence>
<dbReference type="Proteomes" id="UP000789595">
    <property type="component" value="Unassembled WGS sequence"/>
</dbReference>
<dbReference type="OrthoDB" id="237374at2759"/>
<sequence>MPRASRPWSPTRCADDTKGQTCFICTQALHWKSKEGLVRMCACRGTAGFAHVSCLAEQAKILVAEGEENNLGAKARTERWHRWDECSLCKQRYDGVVRCALSWGCWKTYVGRPETDEARRLAMSLLGNGLFDAEHYEEALSVRETELSMLHRIKAPEYNILCAQGNLAISYEWVDRNDEALRIRRDLYAGRLKQNGEEHKDTLIEANNLANLLFHLDRFEEVKSLSRKTMPVARRVLGEGHGLTLRILLSYGRVLYRDPDASPDDLREAVTTLEETERIARRVFGGAHSLTKAIERHLQNARAALRVHETLSPKG</sequence>
<comment type="caution">
    <text evidence="1">The sequence shown here is derived from an EMBL/GenBank/DDBJ whole genome shotgun (WGS) entry which is preliminary data.</text>
</comment>
<proteinExistence type="predicted"/>
<dbReference type="Gene3D" id="3.30.40.10">
    <property type="entry name" value="Zinc/RING finger domain, C3HC4 (zinc finger)"/>
    <property type="match status" value="1"/>
</dbReference>
<dbReference type="Pfam" id="PF13374">
    <property type="entry name" value="TPR_10"/>
    <property type="match status" value="1"/>
</dbReference>
<dbReference type="EMBL" id="CAKKNE010000005">
    <property type="protein sequence ID" value="CAH0377290.1"/>
    <property type="molecule type" value="Genomic_DNA"/>
</dbReference>
<accession>A0A8J2T0A6</accession>
<protein>
    <recommendedName>
        <fullName evidence="3">RING-CH-type domain-containing protein</fullName>
    </recommendedName>
</protein>
<organism evidence="1 2">
    <name type="scientific">Pelagomonas calceolata</name>
    <dbReference type="NCBI Taxonomy" id="35677"/>
    <lineage>
        <taxon>Eukaryota</taxon>
        <taxon>Sar</taxon>
        <taxon>Stramenopiles</taxon>
        <taxon>Ochrophyta</taxon>
        <taxon>Pelagophyceae</taxon>
        <taxon>Pelagomonadales</taxon>
        <taxon>Pelagomonadaceae</taxon>
        <taxon>Pelagomonas</taxon>
    </lineage>
</organism>
<dbReference type="InterPro" id="IPR013083">
    <property type="entry name" value="Znf_RING/FYVE/PHD"/>
</dbReference>
<evidence type="ECO:0000313" key="2">
    <source>
        <dbReference type="Proteomes" id="UP000789595"/>
    </source>
</evidence>
<dbReference type="AlphaFoldDB" id="A0A8J2T0A6"/>
<dbReference type="InterPro" id="IPR011990">
    <property type="entry name" value="TPR-like_helical_dom_sf"/>
</dbReference>
<name>A0A8J2T0A6_9STRA</name>
<dbReference type="SUPFAM" id="SSF48452">
    <property type="entry name" value="TPR-like"/>
    <property type="match status" value="1"/>
</dbReference>